<dbReference type="Gene3D" id="2.60.40.420">
    <property type="entry name" value="Cupredoxins - blue copper proteins"/>
    <property type="match status" value="3"/>
</dbReference>
<sequence>MPTRRRSPARVLVGVLAVVLVLCCGGAAVGGWALARGGTDTVGQVDFVRPLAVPPLATSRVDGQGRRVFDLLAREGRRDFRGDGRLTRTAGFDGDFLGPTLRAGRGERVVVNVVNRLAEATSVHWHGMHLPARMDGGPHQPIRPGATWSPTWTVDQPAATLWYHPHPHGATEEHVYRGLAGMFIVDDDREAALPLPRRYGVDDVPVIVQDRNFSRSGQFKKTRNMIAGIGVLGDTLLVNGTVGPYLDVTTERVRLRLLNGSTARAYDFGLSDGRPFALIGSDGGLLPRTARVDRVQLSPGERAEIVVDVRPGERVTLRSFPPDLGAGALADRFAGGADRFDVLQLRAAGTLAASPPVPDTLVPLDRLDPASAGQTRRFTLAGRAINGRSMRMDRIDFAATRDTTEVWEVVNSDGAPHNFHVHDVQFQVLSVGGQAPPPALGGWKDTVYLAPQRPVRLILRLTDHSDPNVPYMFHCHLLYHEDAGMMGQFVVVEPGQRAGRPPAPAEHAGHD</sequence>
<reference evidence="7" key="1">
    <citation type="submission" date="2016-06" db="EMBL/GenBank/DDBJ databases">
        <authorList>
            <person name="Varghese N."/>
            <person name="Submissions Spin"/>
        </authorList>
    </citation>
    <scope>NUCLEOTIDE SEQUENCE [LARGE SCALE GENOMIC DNA]</scope>
    <source>
        <strain evidence="7">DSM 43903</strain>
    </source>
</reference>
<dbReference type="Pfam" id="PF07732">
    <property type="entry name" value="Cu-oxidase_3"/>
    <property type="match status" value="1"/>
</dbReference>
<keyword evidence="3" id="KW-0560">Oxidoreductase</keyword>
<protein>
    <submittedName>
        <fullName evidence="6">Cell division protein SufI</fullName>
    </submittedName>
</protein>
<dbReference type="Proteomes" id="UP000199001">
    <property type="component" value="Unassembled WGS sequence"/>
</dbReference>
<dbReference type="GO" id="GO:0016491">
    <property type="term" value="F:oxidoreductase activity"/>
    <property type="evidence" value="ECO:0007669"/>
    <property type="project" value="UniProtKB-KW"/>
</dbReference>
<dbReference type="STRING" id="47855.GA0070606_6434"/>
<evidence type="ECO:0000256" key="2">
    <source>
        <dbReference type="ARBA" id="ARBA00022723"/>
    </source>
</evidence>
<evidence type="ECO:0000256" key="3">
    <source>
        <dbReference type="ARBA" id="ARBA00023002"/>
    </source>
</evidence>
<name>A0A1C6W3C5_9ACTN</name>
<comment type="similarity">
    <text evidence="1">Belongs to the multicopper oxidase family.</text>
</comment>
<keyword evidence="6" id="KW-0132">Cell division</keyword>
<dbReference type="PANTHER" id="PTHR48267:SF1">
    <property type="entry name" value="BILIRUBIN OXIDASE"/>
    <property type="match status" value="1"/>
</dbReference>
<dbReference type="CDD" id="cd04232">
    <property type="entry name" value="CuRO_1_CueO_FtsP"/>
    <property type="match status" value="1"/>
</dbReference>
<dbReference type="GO" id="GO:0005507">
    <property type="term" value="F:copper ion binding"/>
    <property type="evidence" value="ECO:0007669"/>
    <property type="project" value="InterPro"/>
</dbReference>
<evidence type="ECO:0000313" key="6">
    <source>
        <dbReference type="EMBL" id="SCL73063.1"/>
    </source>
</evidence>
<dbReference type="PROSITE" id="PS00080">
    <property type="entry name" value="MULTICOPPER_OXIDASE2"/>
    <property type="match status" value="1"/>
</dbReference>
<dbReference type="InterPro" id="IPR011706">
    <property type="entry name" value="Cu-oxidase_C"/>
</dbReference>
<dbReference type="EMBL" id="FMHZ01000002">
    <property type="protein sequence ID" value="SCL73063.1"/>
    <property type="molecule type" value="Genomic_DNA"/>
</dbReference>
<keyword evidence="6" id="KW-0131">Cell cycle</keyword>
<evidence type="ECO:0000259" key="4">
    <source>
        <dbReference type="Pfam" id="PF07731"/>
    </source>
</evidence>
<dbReference type="CDD" id="cd13867">
    <property type="entry name" value="CuRO_2_CueO_FtsP"/>
    <property type="match status" value="1"/>
</dbReference>
<dbReference type="InterPro" id="IPR011707">
    <property type="entry name" value="Cu-oxidase-like_N"/>
</dbReference>
<evidence type="ECO:0000313" key="7">
    <source>
        <dbReference type="Proteomes" id="UP000199001"/>
    </source>
</evidence>
<dbReference type="SUPFAM" id="SSF49503">
    <property type="entry name" value="Cupredoxins"/>
    <property type="match status" value="3"/>
</dbReference>
<dbReference type="AlphaFoldDB" id="A0A1C6W3C5"/>
<gene>
    <name evidence="6" type="ORF">GA0070606_6434</name>
</gene>
<dbReference type="RefSeq" id="WP_218106117.1">
    <property type="nucleotide sequence ID" value="NZ_FMHZ01000002.1"/>
</dbReference>
<feature type="domain" description="Plastocyanin-like" evidence="5">
    <location>
        <begin position="87"/>
        <end position="188"/>
    </location>
</feature>
<accession>A0A1C6W3C5</accession>
<feature type="domain" description="Plastocyanin-like" evidence="4">
    <location>
        <begin position="374"/>
        <end position="492"/>
    </location>
</feature>
<dbReference type="InterPro" id="IPR045087">
    <property type="entry name" value="Cu-oxidase_fam"/>
</dbReference>
<dbReference type="GO" id="GO:0051301">
    <property type="term" value="P:cell division"/>
    <property type="evidence" value="ECO:0007669"/>
    <property type="project" value="UniProtKB-KW"/>
</dbReference>
<dbReference type="PANTHER" id="PTHR48267">
    <property type="entry name" value="CUPREDOXIN SUPERFAMILY PROTEIN"/>
    <property type="match status" value="1"/>
</dbReference>
<dbReference type="InterPro" id="IPR008972">
    <property type="entry name" value="Cupredoxin"/>
</dbReference>
<dbReference type="InterPro" id="IPR002355">
    <property type="entry name" value="Cu_oxidase_Cu_BS"/>
</dbReference>
<evidence type="ECO:0000259" key="5">
    <source>
        <dbReference type="Pfam" id="PF07732"/>
    </source>
</evidence>
<evidence type="ECO:0000256" key="1">
    <source>
        <dbReference type="ARBA" id="ARBA00010609"/>
    </source>
</evidence>
<keyword evidence="7" id="KW-1185">Reference proteome</keyword>
<proteinExistence type="inferred from homology"/>
<dbReference type="Pfam" id="PF07731">
    <property type="entry name" value="Cu-oxidase_2"/>
    <property type="match status" value="1"/>
</dbReference>
<dbReference type="CDD" id="cd13890">
    <property type="entry name" value="CuRO_3_CueO_FtsP"/>
    <property type="match status" value="1"/>
</dbReference>
<keyword evidence="2" id="KW-0479">Metal-binding</keyword>
<organism evidence="6 7">
    <name type="scientific">Micromonospora citrea</name>
    <dbReference type="NCBI Taxonomy" id="47855"/>
    <lineage>
        <taxon>Bacteria</taxon>
        <taxon>Bacillati</taxon>
        <taxon>Actinomycetota</taxon>
        <taxon>Actinomycetes</taxon>
        <taxon>Micromonosporales</taxon>
        <taxon>Micromonosporaceae</taxon>
        <taxon>Micromonospora</taxon>
    </lineage>
</organism>